<evidence type="ECO:0000313" key="2">
    <source>
        <dbReference type="Proteomes" id="UP001185028"/>
    </source>
</evidence>
<organism evidence="1 2">
    <name type="scientific">Paenibacillus hunanensis</name>
    <dbReference type="NCBI Taxonomy" id="539262"/>
    <lineage>
        <taxon>Bacteria</taxon>
        <taxon>Bacillati</taxon>
        <taxon>Bacillota</taxon>
        <taxon>Bacilli</taxon>
        <taxon>Bacillales</taxon>
        <taxon>Paenibacillaceae</taxon>
        <taxon>Paenibacillus</taxon>
    </lineage>
</organism>
<evidence type="ECO:0000313" key="1">
    <source>
        <dbReference type="EMBL" id="MDR6243113.1"/>
    </source>
</evidence>
<gene>
    <name evidence="1" type="ORF">JOC58_000998</name>
</gene>
<dbReference type="EMBL" id="JAVDQH010000003">
    <property type="protein sequence ID" value="MDR6243113.1"/>
    <property type="molecule type" value="Genomic_DNA"/>
</dbReference>
<comment type="caution">
    <text evidence="1">The sequence shown here is derived from an EMBL/GenBank/DDBJ whole genome shotgun (WGS) entry which is preliminary data.</text>
</comment>
<sequence>MDTVYEWIAPKLEQRAWEAVLIVERENQGNIKEFSAQLEKIKVFLTGEGAAELSKLEAIFLEKNVAAKKAYKMGFEDALHLKASL</sequence>
<accession>A0ABU1IY06</accession>
<name>A0ABU1IY06_9BACL</name>
<dbReference type="RefSeq" id="WP_188775418.1">
    <property type="nucleotide sequence ID" value="NZ_BMMB01000004.1"/>
</dbReference>
<keyword evidence="2" id="KW-1185">Reference proteome</keyword>
<dbReference type="Proteomes" id="UP001185028">
    <property type="component" value="Unassembled WGS sequence"/>
</dbReference>
<proteinExistence type="predicted"/>
<reference evidence="1 2" key="1">
    <citation type="submission" date="2023-07" db="EMBL/GenBank/DDBJ databases">
        <title>Genomic Encyclopedia of Type Strains, Phase IV (KMG-IV): sequencing the most valuable type-strain genomes for metagenomic binning, comparative biology and taxonomic classification.</title>
        <authorList>
            <person name="Goeker M."/>
        </authorList>
    </citation>
    <scope>NUCLEOTIDE SEQUENCE [LARGE SCALE GENOMIC DNA]</scope>
    <source>
        <strain evidence="1 2">DSM 22170</strain>
    </source>
</reference>
<protein>
    <submittedName>
        <fullName evidence="1">Uncharacterized protein</fullName>
    </submittedName>
</protein>